<dbReference type="Pfam" id="PF13181">
    <property type="entry name" value="TPR_8"/>
    <property type="match status" value="1"/>
</dbReference>
<organism evidence="3 4">
    <name type="scientific">Tulasnella calospora MUT 4182</name>
    <dbReference type="NCBI Taxonomy" id="1051891"/>
    <lineage>
        <taxon>Eukaryota</taxon>
        <taxon>Fungi</taxon>
        <taxon>Dikarya</taxon>
        <taxon>Basidiomycota</taxon>
        <taxon>Agaricomycotina</taxon>
        <taxon>Agaricomycetes</taxon>
        <taxon>Cantharellales</taxon>
        <taxon>Tulasnellaceae</taxon>
        <taxon>Tulasnella</taxon>
    </lineage>
</organism>
<keyword evidence="1" id="KW-0802">TPR repeat</keyword>
<dbReference type="InterPro" id="IPR011009">
    <property type="entry name" value="Kinase-like_dom_sf"/>
</dbReference>
<dbReference type="SMART" id="SM00028">
    <property type="entry name" value="TPR"/>
    <property type="match status" value="12"/>
</dbReference>
<dbReference type="InterPro" id="IPR008271">
    <property type="entry name" value="Ser/Thr_kinase_AS"/>
</dbReference>
<dbReference type="PANTHER" id="PTHR10098">
    <property type="entry name" value="RAPSYN-RELATED"/>
    <property type="match status" value="1"/>
</dbReference>
<reference evidence="3 4" key="1">
    <citation type="submission" date="2014-04" db="EMBL/GenBank/DDBJ databases">
        <authorList>
            <consortium name="DOE Joint Genome Institute"/>
            <person name="Kuo A."/>
            <person name="Girlanda M."/>
            <person name="Perotto S."/>
            <person name="Kohler A."/>
            <person name="Nagy L.G."/>
            <person name="Floudas D."/>
            <person name="Copeland A."/>
            <person name="Barry K.W."/>
            <person name="Cichocki N."/>
            <person name="Veneault-Fourrey C."/>
            <person name="LaButti K."/>
            <person name="Lindquist E.A."/>
            <person name="Lipzen A."/>
            <person name="Lundell T."/>
            <person name="Morin E."/>
            <person name="Murat C."/>
            <person name="Sun H."/>
            <person name="Tunlid A."/>
            <person name="Henrissat B."/>
            <person name="Grigoriev I.V."/>
            <person name="Hibbett D.S."/>
            <person name="Martin F."/>
            <person name="Nordberg H.P."/>
            <person name="Cantor M.N."/>
            <person name="Hua S.X."/>
        </authorList>
    </citation>
    <scope>NUCLEOTIDE SEQUENCE [LARGE SCALE GENOMIC DNA]</scope>
    <source>
        <strain evidence="3 4">MUT 4182</strain>
    </source>
</reference>
<dbReference type="SUPFAM" id="SSF56112">
    <property type="entry name" value="Protein kinase-like (PK-like)"/>
    <property type="match status" value="1"/>
</dbReference>
<dbReference type="AlphaFoldDB" id="A0A0C3LZW4"/>
<dbReference type="Gene3D" id="1.10.510.10">
    <property type="entry name" value="Transferase(Phosphotransferase) domain 1"/>
    <property type="match status" value="1"/>
</dbReference>
<keyword evidence="4" id="KW-1185">Reference proteome</keyword>
<feature type="repeat" description="TPR" evidence="1">
    <location>
        <begin position="348"/>
        <end position="381"/>
    </location>
</feature>
<evidence type="ECO:0000256" key="1">
    <source>
        <dbReference type="PROSITE-ProRule" id="PRU00339"/>
    </source>
</evidence>
<name>A0A0C3LZW4_9AGAM</name>
<sequence>MSSQDKLETPPHLSRLKIGRKRVKITDTRTQGRGATSEIKKGTLDSGVVVAVKMFQTSTNMDKRAFSNSFLHEVAILASLCHPNVVELLGFTHNVQKGVAWIIFPWELGGNVRDFLKDGEWDLPERMSLIQDVCLGLHYLHNHEPPICHGDLKSLNILVNAFNRGVITDFGCTRINPRSQDCGETQASSRLLTAAGVNLSAANDALPTAPATSMAPQKKPVAPGYSTRWAAPELLLQVETEAEADLRSDIWAFGLLCWEIITGHFPFHDISAPGRVIFEVMQGKVPNFEADERMSQLAGLCDLMKSCLVHDPNKRPDAARCLSDIMWMASQDGLATNVKTDGPKSRNPSLLCQLGHIHRLRDDFKEAESSYEEALKNSADAATKGKSLVALGELARVQGSTDASKRHFDEAATLYSSIGHELGQANVLVELGHVHFAESKYDEAAASFTRAQEVYAKLGDDMDQLKASGWQDLAYQNEDSFLQMVESYAKARATYAHTGDRLGGANALAGLGEVYYAEGQYAEAEKSHKQAERIFAELGDNLGRANALRGIGNAGYAQCHYTEAERFLTQAEEIYRRVGSRQGRANALEGLGSVYTAQSNFGEAEKRLSTAQEIYAEIHDRLGEANAAYGLGFVYAAFCKFSKASSTFAKARAIYSDIGDKHGVAHALSGLGEVYHNQGKHKEAKESLEMAESMYLQNGDNLGLANTLRVLGDVSQSQRLFTEAENFYLRAKDLSTRIGDDHGSANVLNGLGGVYCAKSRFEKARECYDEAAGVYTALGDELGRASVLKGAGDLALAEQRYDDAEGRYEEAQDCFSRVGNDMGMADVCLRRGHVRREQRQYNNAAGFYEKAKGLYSSIPNDEGRDSARDWLDVVSAPREGSMGAEPIL</sequence>
<feature type="repeat" description="TPR" evidence="1">
    <location>
        <begin position="425"/>
        <end position="458"/>
    </location>
</feature>
<dbReference type="STRING" id="1051891.A0A0C3LZW4"/>
<reference evidence="4" key="2">
    <citation type="submission" date="2015-01" db="EMBL/GenBank/DDBJ databases">
        <title>Evolutionary Origins and Diversification of the Mycorrhizal Mutualists.</title>
        <authorList>
            <consortium name="DOE Joint Genome Institute"/>
            <consortium name="Mycorrhizal Genomics Consortium"/>
            <person name="Kohler A."/>
            <person name="Kuo A."/>
            <person name="Nagy L.G."/>
            <person name="Floudas D."/>
            <person name="Copeland A."/>
            <person name="Barry K.W."/>
            <person name="Cichocki N."/>
            <person name="Veneault-Fourrey C."/>
            <person name="LaButti K."/>
            <person name="Lindquist E.A."/>
            <person name="Lipzen A."/>
            <person name="Lundell T."/>
            <person name="Morin E."/>
            <person name="Murat C."/>
            <person name="Riley R."/>
            <person name="Ohm R."/>
            <person name="Sun H."/>
            <person name="Tunlid A."/>
            <person name="Henrissat B."/>
            <person name="Grigoriev I.V."/>
            <person name="Hibbett D.S."/>
            <person name="Martin F."/>
        </authorList>
    </citation>
    <scope>NUCLEOTIDE SEQUENCE [LARGE SCALE GENOMIC DNA]</scope>
    <source>
        <strain evidence="4">MUT 4182</strain>
    </source>
</reference>
<dbReference type="OrthoDB" id="431454at2759"/>
<dbReference type="EMBL" id="KN823017">
    <property type="protein sequence ID" value="KIO26932.1"/>
    <property type="molecule type" value="Genomic_DNA"/>
</dbReference>
<dbReference type="InterPro" id="IPR001245">
    <property type="entry name" value="Ser-Thr/Tyr_kinase_cat_dom"/>
</dbReference>
<feature type="repeat" description="TPR" evidence="1">
    <location>
        <begin position="505"/>
        <end position="538"/>
    </location>
</feature>
<dbReference type="PANTHER" id="PTHR10098:SF108">
    <property type="entry name" value="TETRATRICOPEPTIDE REPEAT PROTEIN 28"/>
    <property type="match status" value="1"/>
</dbReference>
<evidence type="ECO:0000259" key="2">
    <source>
        <dbReference type="PROSITE" id="PS50011"/>
    </source>
</evidence>
<dbReference type="HOGENOM" id="CLU_000288_7_37_1"/>
<protein>
    <recommendedName>
        <fullName evidence="2">Protein kinase domain-containing protein</fullName>
    </recommendedName>
</protein>
<dbReference type="Proteomes" id="UP000054248">
    <property type="component" value="Unassembled WGS sequence"/>
</dbReference>
<accession>A0A0C3LZW4</accession>
<evidence type="ECO:0000313" key="4">
    <source>
        <dbReference type="Proteomes" id="UP000054248"/>
    </source>
</evidence>
<dbReference type="PROSITE" id="PS00108">
    <property type="entry name" value="PROTEIN_KINASE_ST"/>
    <property type="match status" value="1"/>
</dbReference>
<dbReference type="InterPro" id="IPR000719">
    <property type="entry name" value="Prot_kinase_dom"/>
</dbReference>
<dbReference type="Pfam" id="PF07714">
    <property type="entry name" value="PK_Tyr_Ser-Thr"/>
    <property type="match status" value="2"/>
</dbReference>
<dbReference type="SUPFAM" id="SSF48452">
    <property type="entry name" value="TPR-like"/>
    <property type="match status" value="4"/>
</dbReference>
<dbReference type="GO" id="GO:0004672">
    <property type="term" value="F:protein kinase activity"/>
    <property type="evidence" value="ECO:0007669"/>
    <property type="project" value="InterPro"/>
</dbReference>
<dbReference type="Pfam" id="PF13424">
    <property type="entry name" value="TPR_12"/>
    <property type="match status" value="5"/>
</dbReference>
<dbReference type="GO" id="GO:0005524">
    <property type="term" value="F:ATP binding"/>
    <property type="evidence" value="ECO:0007669"/>
    <property type="project" value="InterPro"/>
</dbReference>
<dbReference type="Gene3D" id="1.25.40.10">
    <property type="entry name" value="Tetratricopeptide repeat domain"/>
    <property type="match status" value="3"/>
</dbReference>
<dbReference type="SMART" id="SM00220">
    <property type="entry name" value="S_TKc"/>
    <property type="match status" value="1"/>
</dbReference>
<dbReference type="PROSITE" id="PS50005">
    <property type="entry name" value="TPR"/>
    <property type="match status" value="3"/>
</dbReference>
<dbReference type="InterPro" id="IPR019734">
    <property type="entry name" value="TPR_rpt"/>
</dbReference>
<dbReference type="PROSITE" id="PS50011">
    <property type="entry name" value="PROTEIN_KINASE_DOM"/>
    <property type="match status" value="1"/>
</dbReference>
<gene>
    <name evidence="3" type="ORF">M407DRAFT_23869</name>
</gene>
<dbReference type="InterPro" id="IPR011990">
    <property type="entry name" value="TPR-like_helical_dom_sf"/>
</dbReference>
<evidence type="ECO:0000313" key="3">
    <source>
        <dbReference type="EMBL" id="KIO26932.1"/>
    </source>
</evidence>
<proteinExistence type="predicted"/>
<feature type="domain" description="Protein kinase" evidence="2">
    <location>
        <begin position="25"/>
        <end position="328"/>
    </location>
</feature>